<keyword evidence="2" id="KW-1185">Reference proteome</keyword>
<dbReference type="Proteomes" id="UP001141552">
    <property type="component" value="Unassembled WGS sequence"/>
</dbReference>
<evidence type="ECO:0000313" key="2">
    <source>
        <dbReference type="Proteomes" id="UP001141552"/>
    </source>
</evidence>
<organism evidence="1 2">
    <name type="scientific">Turnera subulata</name>
    <dbReference type="NCBI Taxonomy" id="218843"/>
    <lineage>
        <taxon>Eukaryota</taxon>
        <taxon>Viridiplantae</taxon>
        <taxon>Streptophyta</taxon>
        <taxon>Embryophyta</taxon>
        <taxon>Tracheophyta</taxon>
        <taxon>Spermatophyta</taxon>
        <taxon>Magnoliopsida</taxon>
        <taxon>eudicotyledons</taxon>
        <taxon>Gunneridae</taxon>
        <taxon>Pentapetalae</taxon>
        <taxon>rosids</taxon>
        <taxon>fabids</taxon>
        <taxon>Malpighiales</taxon>
        <taxon>Passifloraceae</taxon>
        <taxon>Turnera</taxon>
    </lineage>
</organism>
<proteinExistence type="predicted"/>
<accession>A0A9Q0JKT3</accession>
<name>A0A9Q0JKT3_9ROSI</name>
<dbReference type="PANTHER" id="PTHR38223">
    <property type="match status" value="1"/>
</dbReference>
<dbReference type="EMBL" id="JAKUCV010001727">
    <property type="protein sequence ID" value="KAJ4845294.1"/>
    <property type="molecule type" value="Genomic_DNA"/>
</dbReference>
<reference evidence="1" key="1">
    <citation type="submission" date="2022-02" db="EMBL/GenBank/DDBJ databases">
        <authorList>
            <person name="Henning P.M."/>
            <person name="McCubbin A.G."/>
            <person name="Shore J.S."/>
        </authorList>
    </citation>
    <scope>NUCLEOTIDE SEQUENCE</scope>
    <source>
        <strain evidence="1">F60SS</strain>
        <tissue evidence="1">Leaves</tissue>
    </source>
</reference>
<comment type="caution">
    <text evidence="1">The sequence shown here is derived from an EMBL/GenBank/DDBJ whole genome shotgun (WGS) entry which is preliminary data.</text>
</comment>
<reference evidence="1" key="2">
    <citation type="journal article" date="2023" name="Plants (Basel)">
        <title>Annotation of the Turnera subulata (Passifloraceae) Draft Genome Reveals the S-Locus Evolved after the Divergence of Turneroideae from Passifloroideae in a Stepwise Manner.</title>
        <authorList>
            <person name="Henning P.M."/>
            <person name="Roalson E.H."/>
            <person name="Mir W."/>
            <person name="McCubbin A.G."/>
            <person name="Shore J.S."/>
        </authorList>
    </citation>
    <scope>NUCLEOTIDE SEQUENCE</scope>
    <source>
        <strain evidence="1">F60SS</strain>
    </source>
</reference>
<sequence length="81" mass="9144">MAGLQYYFFPTDFLYPRPQSAVRVNTSTQIKAPLPLQIENQEFSAHDLRVKQNPTTTSLVLYKSKSKLHSGNRASTVNKSS</sequence>
<evidence type="ECO:0000313" key="1">
    <source>
        <dbReference type="EMBL" id="KAJ4845294.1"/>
    </source>
</evidence>
<gene>
    <name evidence="1" type="ORF">Tsubulata_015113</name>
</gene>
<protein>
    <submittedName>
        <fullName evidence="1">Uncharacterized protein</fullName>
    </submittedName>
</protein>
<dbReference type="AlphaFoldDB" id="A0A9Q0JKT3"/>
<dbReference type="PANTHER" id="PTHR38223:SF4">
    <property type="match status" value="1"/>
</dbReference>
<dbReference type="OrthoDB" id="841242at2759"/>